<dbReference type="Pfam" id="PF00106">
    <property type="entry name" value="adh_short"/>
    <property type="match status" value="1"/>
</dbReference>
<organism evidence="2 3">
    <name type="scientific">Fusarium albosuccineum</name>
    <dbReference type="NCBI Taxonomy" id="1237068"/>
    <lineage>
        <taxon>Eukaryota</taxon>
        <taxon>Fungi</taxon>
        <taxon>Dikarya</taxon>
        <taxon>Ascomycota</taxon>
        <taxon>Pezizomycotina</taxon>
        <taxon>Sordariomycetes</taxon>
        <taxon>Hypocreomycetidae</taxon>
        <taxon>Hypocreales</taxon>
        <taxon>Nectriaceae</taxon>
        <taxon>Fusarium</taxon>
        <taxon>Fusarium decemcellulare species complex</taxon>
    </lineage>
</organism>
<dbReference type="GO" id="GO:0016491">
    <property type="term" value="F:oxidoreductase activity"/>
    <property type="evidence" value="ECO:0007669"/>
    <property type="project" value="UniProtKB-KW"/>
</dbReference>
<dbReference type="Gene3D" id="3.40.50.720">
    <property type="entry name" value="NAD(P)-binding Rossmann-like Domain"/>
    <property type="match status" value="1"/>
</dbReference>
<dbReference type="PANTHER" id="PTHR43157:SF31">
    <property type="entry name" value="PHOSPHATIDYLINOSITOL-GLYCAN BIOSYNTHESIS CLASS F PROTEIN"/>
    <property type="match status" value="1"/>
</dbReference>
<evidence type="ECO:0000256" key="1">
    <source>
        <dbReference type="ARBA" id="ARBA00023002"/>
    </source>
</evidence>
<dbReference type="PRINTS" id="PR00081">
    <property type="entry name" value="GDHRDH"/>
</dbReference>
<dbReference type="OrthoDB" id="191139at2759"/>
<protein>
    <submittedName>
        <fullName evidence="2">Daunorubicin C-13 ketoreductase</fullName>
    </submittedName>
</protein>
<name>A0A8H4PKI6_9HYPO</name>
<sequence length="339" mass="37817">MGENWKPETGTPSLQGKIALVTGANSGIGLHTVKNLALKGAKVYYSARSESKANAAKKEILTLHPEIPESLLVWLKLELSDLGSVVEATRWLSERESKLDILVNNAGMATKDLETTDAGWEIGIAVCHIGHFVLTNGLLPLLKNAASAKNSDVRVVTVSSSAHYLFLPSNYKIDLSNPAFLYGQLPYEPWQYRYVQKRMFKVNVLHYGMSKLANVLFAQELQRRFDMLKLPIMSISAHPGAVKSDNAVGIFSPLLQPVIRRAMLNLDEGSYTTLFAATAPEVWRKPELYKGKYLEPFGQLKDPHPIAKDSSQAATLWNSTTKEVERYFVQRGFEPLLEW</sequence>
<dbReference type="SUPFAM" id="SSF51735">
    <property type="entry name" value="NAD(P)-binding Rossmann-fold domains"/>
    <property type="match status" value="1"/>
</dbReference>
<keyword evidence="1" id="KW-0560">Oxidoreductase</keyword>
<evidence type="ECO:0000313" key="2">
    <source>
        <dbReference type="EMBL" id="KAF4468017.1"/>
    </source>
</evidence>
<dbReference type="AlphaFoldDB" id="A0A8H4PKI6"/>
<dbReference type="EMBL" id="JAADYS010000667">
    <property type="protein sequence ID" value="KAF4468017.1"/>
    <property type="molecule type" value="Genomic_DNA"/>
</dbReference>
<proteinExistence type="predicted"/>
<gene>
    <name evidence="2" type="ORF">FALBO_5111</name>
</gene>
<reference evidence="2 3" key="1">
    <citation type="submission" date="2020-01" db="EMBL/GenBank/DDBJ databases">
        <title>Identification and distribution of gene clusters putatively required for synthesis of sphingolipid metabolism inhibitors in phylogenetically diverse species of the filamentous fungus Fusarium.</title>
        <authorList>
            <person name="Kim H.-S."/>
            <person name="Busman M."/>
            <person name="Brown D.W."/>
            <person name="Divon H."/>
            <person name="Uhlig S."/>
            <person name="Proctor R.H."/>
        </authorList>
    </citation>
    <scope>NUCLEOTIDE SEQUENCE [LARGE SCALE GENOMIC DNA]</scope>
    <source>
        <strain evidence="2 3">NRRL 20459</strain>
    </source>
</reference>
<dbReference type="InterPro" id="IPR036291">
    <property type="entry name" value="NAD(P)-bd_dom_sf"/>
</dbReference>
<evidence type="ECO:0000313" key="3">
    <source>
        <dbReference type="Proteomes" id="UP000554235"/>
    </source>
</evidence>
<dbReference type="InterPro" id="IPR002347">
    <property type="entry name" value="SDR_fam"/>
</dbReference>
<dbReference type="PANTHER" id="PTHR43157">
    <property type="entry name" value="PHOSPHATIDYLINOSITOL-GLYCAN BIOSYNTHESIS CLASS F PROTEIN-RELATED"/>
    <property type="match status" value="1"/>
</dbReference>
<dbReference type="Proteomes" id="UP000554235">
    <property type="component" value="Unassembled WGS sequence"/>
</dbReference>
<keyword evidence="3" id="KW-1185">Reference proteome</keyword>
<accession>A0A8H4PKI6</accession>
<comment type="caution">
    <text evidence="2">The sequence shown here is derived from an EMBL/GenBank/DDBJ whole genome shotgun (WGS) entry which is preliminary data.</text>
</comment>